<name>A0A820LGK0_9BILA</name>
<dbReference type="InterPro" id="IPR007110">
    <property type="entry name" value="Ig-like_dom"/>
</dbReference>
<comment type="caution">
    <text evidence="7">The sequence shown here is derived from an EMBL/GenBank/DDBJ whole genome shotgun (WGS) entry which is preliminary data.</text>
</comment>
<dbReference type="InterPro" id="IPR036179">
    <property type="entry name" value="Ig-like_dom_sf"/>
</dbReference>
<keyword evidence="2" id="KW-0963">Cytoplasm</keyword>
<dbReference type="PANTHER" id="PTHR45080">
    <property type="entry name" value="CONTACTIN 5"/>
    <property type="match status" value="1"/>
</dbReference>
<evidence type="ECO:0000256" key="2">
    <source>
        <dbReference type="ARBA" id="ARBA00022490"/>
    </source>
</evidence>
<dbReference type="GO" id="GO:0005737">
    <property type="term" value="C:cytoplasm"/>
    <property type="evidence" value="ECO:0007669"/>
    <property type="project" value="UniProtKB-SubCell"/>
</dbReference>
<dbReference type="GO" id="GO:0005886">
    <property type="term" value="C:plasma membrane"/>
    <property type="evidence" value="ECO:0007669"/>
    <property type="project" value="TreeGrafter"/>
</dbReference>
<dbReference type="InterPro" id="IPR003598">
    <property type="entry name" value="Ig_sub2"/>
</dbReference>
<gene>
    <name evidence="7" type="ORF">OXD698_LOCUS49071</name>
</gene>
<keyword evidence="5" id="KW-0393">Immunoglobulin domain</keyword>
<dbReference type="PANTHER" id="PTHR45080:SF8">
    <property type="entry name" value="IG-LIKE DOMAIN-CONTAINING PROTEIN"/>
    <property type="match status" value="1"/>
</dbReference>
<keyword evidence="4" id="KW-1015">Disulfide bond</keyword>
<accession>A0A820LGK0</accession>
<keyword evidence="3" id="KW-0732">Signal</keyword>
<evidence type="ECO:0000256" key="4">
    <source>
        <dbReference type="ARBA" id="ARBA00023157"/>
    </source>
</evidence>
<evidence type="ECO:0000313" key="7">
    <source>
        <dbReference type="EMBL" id="CAF4356576.1"/>
    </source>
</evidence>
<protein>
    <recommendedName>
        <fullName evidence="6">Ig-like domain-containing protein</fullName>
    </recommendedName>
</protein>
<dbReference type="InterPro" id="IPR013098">
    <property type="entry name" value="Ig_I-set"/>
</dbReference>
<dbReference type="AlphaFoldDB" id="A0A820LGK0"/>
<dbReference type="SMART" id="SM00408">
    <property type="entry name" value="IGc2"/>
    <property type="match status" value="1"/>
</dbReference>
<sequence length="124" mass="13483">SVAKNKVGTSQTDAQLKVTASLQFIQPLQDTDVLNTQNAVLTCEVQGIPKPTVKWFFNDVELKSTQKQAIVVKQNVHTLTVNRTDTTDAGVYKAVADNGTGTPIETICNLTVGSKPKRFLALHM</sequence>
<evidence type="ECO:0000256" key="1">
    <source>
        <dbReference type="ARBA" id="ARBA00004496"/>
    </source>
</evidence>
<evidence type="ECO:0000259" key="6">
    <source>
        <dbReference type="PROSITE" id="PS50835"/>
    </source>
</evidence>
<feature type="domain" description="Ig-like" evidence="6">
    <location>
        <begin position="20"/>
        <end position="111"/>
    </location>
</feature>
<dbReference type="InterPro" id="IPR050958">
    <property type="entry name" value="Cell_Adh-Cytoskel_Orgn"/>
</dbReference>
<dbReference type="PROSITE" id="PS50835">
    <property type="entry name" value="IG_LIKE"/>
    <property type="match status" value="1"/>
</dbReference>
<dbReference type="GO" id="GO:0008046">
    <property type="term" value="F:axon guidance receptor activity"/>
    <property type="evidence" value="ECO:0007669"/>
    <property type="project" value="TreeGrafter"/>
</dbReference>
<dbReference type="FunFam" id="2.60.40.10:FF:000425">
    <property type="entry name" value="Myosin light chain kinase"/>
    <property type="match status" value="1"/>
</dbReference>
<dbReference type="GO" id="GO:0043025">
    <property type="term" value="C:neuronal cell body"/>
    <property type="evidence" value="ECO:0007669"/>
    <property type="project" value="TreeGrafter"/>
</dbReference>
<dbReference type="SUPFAM" id="SSF48726">
    <property type="entry name" value="Immunoglobulin"/>
    <property type="match status" value="1"/>
</dbReference>
<dbReference type="GO" id="GO:0030424">
    <property type="term" value="C:axon"/>
    <property type="evidence" value="ECO:0007669"/>
    <property type="project" value="TreeGrafter"/>
</dbReference>
<dbReference type="EMBL" id="CAJOAZ010021505">
    <property type="protein sequence ID" value="CAF4356576.1"/>
    <property type="molecule type" value="Genomic_DNA"/>
</dbReference>
<dbReference type="Pfam" id="PF07679">
    <property type="entry name" value="I-set"/>
    <property type="match status" value="1"/>
</dbReference>
<dbReference type="GO" id="GO:0050808">
    <property type="term" value="P:synapse organization"/>
    <property type="evidence" value="ECO:0007669"/>
    <property type="project" value="TreeGrafter"/>
</dbReference>
<proteinExistence type="predicted"/>
<dbReference type="Gene3D" id="2.60.40.10">
    <property type="entry name" value="Immunoglobulins"/>
    <property type="match status" value="1"/>
</dbReference>
<feature type="non-terminal residue" evidence="7">
    <location>
        <position position="124"/>
    </location>
</feature>
<dbReference type="Proteomes" id="UP000663844">
    <property type="component" value="Unassembled WGS sequence"/>
</dbReference>
<dbReference type="GO" id="GO:0007156">
    <property type="term" value="P:homophilic cell adhesion via plasma membrane adhesion molecules"/>
    <property type="evidence" value="ECO:0007669"/>
    <property type="project" value="TreeGrafter"/>
</dbReference>
<dbReference type="InterPro" id="IPR013783">
    <property type="entry name" value="Ig-like_fold"/>
</dbReference>
<evidence type="ECO:0000256" key="3">
    <source>
        <dbReference type="ARBA" id="ARBA00022729"/>
    </source>
</evidence>
<comment type="subcellular location">
    <subcellularLocation>
        <location evidence="1">Cytoplasm</location>
    </subcellularLocation>
</comment>
<evidence type="ECO:0000256" key="5">
    <source>
        <dbReference type="ARBA" id="ARBA00023319"/>
    </source>
</evidence>
<reference evidence="7" key="1">
    <citation type="submission" date="2021-02" db="EMBL/GenBank/DDBJ databases">
        <authorList>
            <person name="Nowell W R."/>
        </authorList>
    </citation>
    <scope>NUCLEOTIDE SEQUENCE</scope>
</reference>
<organism evidence="7 8">
    <name type="scientific">Adineta steineri</name>
    <dbReference type="NCBI Taxonomy" id="433720"/>
    <lineage>
        <taxon>Eukaryota</taxon>
        <taxon>Metazoa</taxon>
        <taxon>Spiralia</taxon>
        <taxon>Gnathifera</taxon>
        <taxon>Rotifera</taxon>
        <taxon>Eurotatoria</taxon>
        <taxon>Bdelloidea</taxon>
        <taxon>Adinetida</taxon>
        <taxon>Adinetidae</taxon>
        <taxon>Adineta</taxon>
    </lineage>
</organism>
<evidence type="ECO:0000313" key="8">
    <source>
        <dbReference type="Proteomes" id="UP000663844"/>
    </source>
</evidence>